<feature type="region of interest" description="Disordered" evidence="3">
    <location>
        <begin position="196"/>
        <end position="303"/>
    </location>
</feature>
<dbReference type="PROSITE" id="PS50102">
    <property type="entry name" value="RRM"/>
    <property type="match status" value="1"/>
</dbReference>
<feature type="compositionally biased region" description="Basic and acidic residues" evidence="3">
    <location>
        <begin position="242"/>
        <end position="266"/>
    </location>
</feature>
<dbReference type="InterPro" id="IPR035979">
    <property type="entry name" value="RBD_domain_sf"/>
</dbReference>
<name>A0ABR0J7X7_9EURO</name>
<evidence type="ECO:0000256" key="3">
    <source>
        <dbReference type="SAM" id="MobiDB-lite"/>
    </source>
</evidence>
<sequence length="303" mass="33583">MAKKRKADQIESETVAEPSQAVAKTNKTSIRPASQDADAQKPVKKSKGQSRQDRSERRSTKKRKTKEHSSGDLQEADGAENLDNSVETTADDGNGGADVSQPTEEQPAPKKKSKKEKQPADKEKPKAEARFIVFVGNLPYDVTTDQIRQHFIKIAPSSVRLTTDKNTGRSKGFAFLEFDAYDKMKTCLKLYHHSEFNPQSKDGEEDGHEPAQDERKRGRKINVELTAGGGGKSKDRKAKIKTKNEKLEEERARQRTKEKAEKENTAHKKKAARGTGANAAGANEASSEDHGAIHPSRLSQMRH</sequence>
<dbReference type="Gene3D" id="3.30.70.330">
    <property type="match status" value="1"/>
</dbReference>
<dbReference type="SMART" id="SM00360">
    <property type="entry name" value="RRM"/>
    <property type="match status" value="1"/>
</dbReference>
<dbReference type="SUPFAM" id="SSF54928">
    <property type="entry name" value="RNA-binding domain, RBD"/>
    <property type="match status" value="1"/>
</dbReference>
<dbReference type="Pfam" id="PF00076">
    <property type="entry name" value="RRM_1"/>
    <property type="match status" value="1"/>
</dbReference>
<dbReference type="InterPro" id="IPR034228">
    <property type="entry name" value="Nop6_RRM"/>
</dbReference>
<feature type="compositionally biased region" description="Polar residues" evidence="3">
    <location>
        <begin position="22"/>
        <end position="32"/>
    </location>
</feature>
<keyword evidence="1 2" id="KW-0694">RNA-binding</keyword>
<feature type="compositionally biased region" description="Basic and acidic residues" evidence="3">
    <location>
        <begin position="116"/>
        <end position="129"/>
    </location>
</feature>
<evidence type="ECO:0000256" key="1">
    <source>
        <dbReference type="ARBA" id="ARBA00022884"/>
    </source>
</evidence>
<dbReference type="PANTHER" id="PTHR23236:SF51">
    <property type="entry name" value="NUCLEOLAR PROTEIN 6"/>
    <property type="match status" value="1"/>
</dbReference>
<evidence type="ECO:0000259" key="4">
    <source>
        <dbReference type="PROSITE" id="PS50102"/>
    </source>
</evidence>
<feature type="domain" description="RRM" evidence="4">
    <location>
        <begin position="131"/>
        <end position="228"/>
    </location>
</feature>
<gene>
    <name evidence="5" type="ORF">LTR69_006776</name>
</gene>
<comment type="caution">
    <text evidence="5">The sequence shown here is derived from an EMBL/GenBank/DDBJ whole genome shotgun (WGS) entry which is preliminary data.</text>
</comment>
<feature type="compositionally biased region" description="Low complexity" evidence="3">
    <location>
        <begin position="273"/>
        <end position="285"/>
    </location>
</feature>
<dbReference type="PANTHER" id="PTHR23236">
    <property type="entry name" value="EUKARYOTIC TRANSLATION INITIATION FACTOR 4B/4H"/>
    <property type="match status" value="1"/>
</dbReference>
<accession>A0ABR0J7X7</accession>
<dbReference type="Proteomes" id="UP001345691">
    <property type="component" value="Unassembled WGS sequence"/>
</dbReference>
<reference evidence="5 6" key="1">
    <citation type="submission" date="2023-08" db="EMBL/GenBank/DDBJ databases">
        <title>Black Yeasts Isolated from many extreme environments.</title>
        <authorList>
            <person name="Coleine C."/>
            <person name="Stajich J.E."/>
            <person name="Selbmann L."/>
        </authorList>
    </citation>
    <scope>NUCLEOTIDE SEQUENCE [LARGE SCALE GENOMIC DNA]</scope>
    <source>
        <strain evidence="5 6">CCFEE 6328</strain>
    </source>
</reference>
<dbReference type="InterPro" id="IPR012677">
    <property type="entry name" value="Nucleotide-bd_a/b_plait_sf"/>
</dbReference>
<proteinExistence type="predicted"/>
<dbReference type="CDD" id="cd12400">
    <property type="entry name" value="RRM_Nop6"/>
    <property type="match status" value="1"/>
</dbReference>
<evidence type="ECO:0000313" key="6">
    <source>
        <dbReference type="Proteomes" id="UP001345691"/>
    </source>
</evidence>
<organism evidence="5 6">
    <name type="scientific">Exophiala sideris</name>
    <dbReference type="NCBI Taxonomy" id="1016849"/>
    <lineage>
        <taxon>Eukaryota</taxon>
        <taxon>Fungi</taxon>
        <taxon>Dikarya</taxon>
        <taxon>Ascomycota</taxon>
        <taxon>Pezizomycotina</taxon>
        <taxon>Eurotiomycetes</taxon>
        <taxon>Chaetothyriomycetidae</taxon>
        <taxon>Chaetothyriales</taxon>
        <taxon>Herpotrichiellaceae</taxon>
        <taxon>Exophiala</taxon>
    </lineage>
</organism>
<feature type="region of interest" description="Disordered" evidence="3">
    <location>
        <begin position="1"/>
        <end position="130"/>
    </location>
</feature>
<evidence type="ECO:0000256" key="2">
    <source>
        <dbReference type="PROSITE-ProRule" id="PRU00176"/>
    </source>
</evidence>
<dbReference type="EMBL" id="JAVRRF010000014">
    <property type="protein sequence ID" value="KAK5058371.1"/>
    <property type="molecule type" value="Genomic_DNA"/>
</dbReference>
<keyword evidence="6" id="KW-1185">Reference proteome</keyword>
<dbReference type="InterPro" id="IPR000504">
    <property type="entry name" value="RRM_dom"/>
</dbReference>
<protein>
    <recommendedName>
        <fullName evidence="4">RRM domain-containing protein</fullName>
    </recommendedName>
</protein>
<evidence type="ECO:0000313" key="5">
    <source>
        <dbReference type="EMBL" id="KAK5058371.1"/>
    </source>
</evidence>